<dbReference type="Pfam" id="PF10536">
    <property type="entry name" value="PMD"/>
    <property type="match status" value="1"/>
</dbReference>
<accession>A0A6B9V6M5</accession>
<organism evidence="2 3">
    <name type="scientific">Arachis hypogaea</name>
    <name type="common">Peanut</name>
    <dbReference type="NCBI Taxonomy" id="3818"/>
    <lineage>
        <taxon>Eukaryota</taxon>
        <taxon>Viridiplantae</taxon>
        <taxon>Streptophyta</taxon>
        <taxon>Embryophyta</taxon>
        <taxon>Tracheophyta</taxon>
        <taxon>Spermatophyta</taxon>
        <taxon>Magnoliopsida</taxon>
        <taxon>eudicotyledons</taxon>
        <taxon>Gunneridae</taxon>
        <taxon>Pentapetalae</taxon>
        <taxon>rosids</taxon>
        <taxon>fabids</taxon>
        <taxon>Fabales</taxon>
        <taxon>Fabaceae</taxon>
        <taxon>Papilionoideae</taxon>
        <taxon>50 kb inversion clade</taxon>
        <taxon>dalbergioids sensu lato</taxon>
        <taxon>Dalbergieae</taxon>
        <taxon>Pterocarpus clade</taxon>
        <taxon>Arachis</taxon>
    </lineage>
</organism>
<feature type="domain" description="Aminotransferase-like plant mobile" evidence="1">
    <location>
        <begin position="68"/>
        <end position="202"/>
    </location>
</feature>
<proteinExistence type="predicted"/>
<dbReference type="AlphaFoldDB" id="A0A6B9V6M5"/>
<dbReference type="PANTHER" id="PTHR46033:SF8">
    <property type="entry name" value="PROTEIN MAINTENANCE OF MERISTEMS-LIKE"/>
    <property type="match status" value="1"/>
</dbReference>
<dbReference type="Proteomes" id="UP000464620">
    <property type="component" value="Chromosome B09"/>
</dbReference>
<dbReference type="GO" id="GO:0010073">
    <property type="term" value="P:meristem maintenance"/>
    <property type="evidence" value="ECO:0007669"/>
    <property type="project" value="InterPro"/>
</dbReference>
<reference evidence="2 3" key="1">
    <citation type="submission" date="2020-01" db="EMBL/GenBank/DDBJ databases">
        <title>Genome sequence of Arachis hypogaea, cultivar Shitouqi.</title>
        <authorList>
            <person name="Zhuang W."/>
            <person name="Chen H."/>
            <person name="Varshney R."/>
            <person name="Wang D."/>
            <person name="Ming R."/>
        </authorList>
    </citation>
    <scope>NUCLEOTIDE SEQUENCE [LARGE SCALE GENOMIC DNA]</scope>
    <source>
        <tissue evidence="2">Young leaf</tissue>
    </source>
</reference>
<evidence type="ECO:0000259" key="1">
    <source>
        <dbReference type="Pfam" id="PF10536"/>
    </source>
</evidence>
<dbReference type="InterPro" id="IPR044824">
    <property type="entry name" value="MAIN-like"/>
</dbReference>
<gene>
    <name evidence="2" type="ORF">DS421_19g645690</name>
</gene>
<protein>
    <recommendedName>
        <fullName evidence="1">Aminotransferase-like plant mobile domain-containing protein</fullName>
    </recommendedName>
</protein>
<sequence>MALILGIPINGLPVTGTTITSQEAMESECLHQFGVAPRTSDCRGSYIKMTWIKNVKEILILNDRVAMEKASRFNCKEIDGPLTLLHIWAWIRMPVLAPISRTPWFFSLANRWRNWEHHNWQYRYHTVAYFRGLLDEVQEGQFVWEAYDVDRIEADVIPEDICSQSEIWSATIPLISFETLEWYATDRCRRRFGFVQGVPHQERSLDGQHGKILTGPKNLDWSVTHRFWIMQ</sequence>
<name>A0A6B9V6M5_ARAHY</name>
<evidence type="ECO:0000313" key="2">
    <source>
        <dbReference type="EMBL" id="QHN76644.1"/>
    </source>
</evidence>
<dbReference type="InterPro" id="IPR019557">
    <property type="entry name" value="AminoTfrase-like_pln_mobile"/>
</dbReference>
<dbReference type="PANTHER" id="PTHR46033">
    <property type="entry name" value="PROTEIN MAIN-LIKE 2"/>
    <property type="match status" value="1"/>
</dbReference>
<evidence type="ECO:0000313" key="3">
    <source>
        <dbReference type="Proteomes" id="UP000464620"/>
    </source>
</evidence>
<dbReference type="EMBL" id="CP031001">
    <property type="protein sequence ID" value="QHN76644.1"/>
    <property type="molecule type" value="Genomic_DNA"/>
</dbReference>